<organism evidence="1 2">
    <name type="scientific">Lactobacillus johnsonii</name>
    <dbReference type="NCBI Taxonomy" id="33959"/>
    <lineage>
        <taxon>Bacteria</taxon>
        <taxon>Bacillati</taxon>
        <taxon>Bacillota</taxon>
        <taxon>Bacilli</taxon>
        <taxon>Lactobacillales</taxon>
        <taxon>Lactobacillaceae</taxon>
        <taxon>Lactobacillus</taxon>
    </lineage>
</organism>
<evidence type="ECO:0000313" key="2">
    <source>
        <dbReference type="Proteomes" id="UP000216008"/>
    </source>
</evidence>
<dbReference type="Proteomes" id="UP000216008">
    <property type="component" value="Unassembled WGS sequence"/>
</dbReference>
<protein>
    <submittedName>
        <fullName evidence="1">Uncharacterized protein</fullName>
    </submittedName>
</protein>
<dbReference type="EMBL" id="NIBD01000002">
    <property type="protein sequence ID" value="PAB57306.1"/>
    <property type="molecule type" value="Genomic_DNA"/>
</dbReference>
<sequence>MNFEKTNKIEKEIANIPVKELEERIENSNNDIDKRFWLTLKNRRLQYRQRKIINQKEFIR</sequence>
<reference evidence="1 2" key="1">
    <citation type="submission" date="2017-05" db="EMBL/GenBank/DDBJ databases">
        <title>Lactobacillus johnsonii from commercial turkeys.</title>
        <authorList>
            <person name="Johnson T.J."/>
            <person name="Youmans B."/>
        </authorList>
    </citation>
    <scope>NUCLEOTIDE SEQUENCE [LARGE SCALE GENOMIC DNA]</scope>
    <source>
        <strain evidence="1 2">UMNLJ114</strain>
    </source>
</reference>
<gene>
    <name evidence="1" type="ORF">A3Q24_00225</name>
</gene>
<dbReference type="RefSeq" id="WP_095182363.1">
    <property type="nucleotide sequence ID" value="NZ_NIBC01000048.1"/>
</dbReference>
<proteinExistence type="predicted"/>
<accession>A0A267MCM9</accession>
<comment type="caution">
    <text evidence="1">The sequence shown here is derived from an EMBL/GenBank/DDBJ whole genome shotgun (WGS) entry which is preliminary data.</text>
</comment>
<dbReference type="AlphaFoldDB" id="A0A267MCM9"/>
<name>A0A267MCM9_LACJH</name>
<evidence type="ECO:0000313" key="1">
    <source>
        <dbReference type="EMBL" id="PAB57306.1"/>
    </source>
</evidence>